<evidence type="ECO:0000313" key="3">
    <source>
        <dbReference type="Proteomes" id="UP000275408"/>
    </source>
</evidence>
<dbReference type="EMBL" id="RCHS01000654">
    <property type="protein sequence ID" value="RMX57422.1"/>
    <property type="molecule type" value="Genomic_DNA"/>
</dbReference>
<reference evidence="2 3" key="1">
    <citation type="journal article" date="2018" name="Sci. Rep.">
        <title>Comparative analysis of the Pocillopora damicornis genome highlights role of immune system in coral evolution.</title>
        <authorList>
            <person name="Cunning R."/>
            <person name="Bay R.A."/>
            <person name="Gillette P."/>
            <person name="Baker A.C."/>
            <person name="Traylor-Knowles N."/>
        </authorList>
    </citation>
    <scope>NUCLEOTIDE SEQUENCE [LARGE SCALE GENOMIC DNA]</scope>
    <source>
        <strain evidence="2">RSMAS</strain>
        <tissue evidence="2">Whole animal</tissue>
    </source>
</reference>
<feature type="coiled-coil region" evidence="1">
    <location>
        <begin position="67"/>
        <end position="94"/>
    </location>
</feature>
<dbReference type="AlphaFoldDB" id="A0A3M6UUT1"/>
<evidence type="ECO:0000256" key="1">
    <source>
        <dbReference type="SAM" id="Coils"/>
    </source>
</evidence>
<sequence>MSNKRGKQKNSTYTDDFEAFVRESLLKLSEGQDRILHDVATLKGKVQLNESSLNDISARLTKINHNYEEVKGELHDANCKIEEIESTMQNQAQQIGAMHERFLSIERYSREYNLRFHNIPESPGEDCPEDRNAHRVGPSIADKPRAIICKFCFRRNVTFTTSSEDREKNKKLKDVMKQAHLSGKKPRFHRGKLYIGGALFKNS</sequence>
<proteinExistence type="predicted"/>
<protein>
    <submittedName>
        <fullName evidence="2">Uncharacterized protein</fullName>
    </submittedName>
</protein>
<comment type="caution">
    <text evidence="2">The sequence shown here is derived from an EMBL/GenBank/DDBJ whole genome shotgun (WGS) entry which is preliminary data.</text>
</comment>
<gene>
    <name evidence="2" type="ORF">pdam_00006977</name>
</gene>
<name>A0A3M6UUT1_POCDA</name>
<dbReference type="Proteomes" id="UP000275408">
    <property type="component" value="Unassembled WGS sequence"/>
</dbReference>
<evidence type="ECO:0000313" key="2">
    <source>
        <dbReference type="EMBL" id="RMX57422.1"/>
    </source>
</evidence>
<organism evidence="2 3">
    <name type="scientific">Pocillopora damicornis</name>
    <name type="common">Cauliflower coral</name>
    <name type="synonym">Millepora damicornis</name>
    <dbReference type="NCBI Taxonomy" id="46731"/>
    <lineage>
        <taxon>Eukaryota</taxon>
        <taxon>Metazoa</taxon>
        <taxon>Cnidaria</taxon>
        <taxon>Anthozoa</taxon>
        <taxon>Hexacorallia</taxon>
        <taxon>Scleractinia</taxon>
        <taxon>Astrocoeniina</taxon>
        <taxon>Pocilloporidae</taxon>
        <taxon>Pocillopora</taxon>
    </lineage>
</organism>
<accession>A0A3M6UUT1</accession>
<keyword evidence="1" id="KW-0175">Coiled coil</keyword>
<keyword evidence="3" id="KW-1185">Reference proteome</keyword>